<feature type="compositionally biased region" description="Acidic residues" evidence="5">
    <location>
        <begin position="57"/>
        <end position="68"/>
    </location>
</feature>
<feature type="compositionally biased region" description="Polar residues" evidence="5">
    <location>
        <begin position="37"/>
        <end position="47"/>
    </location>
</feature>
<proteinExistence type="predicted"/>
<feature type="domain" description="PIG-P" evidence="7">
    <location>
        <begin position="191"/>
        <end position="357"/>
    </location>
</feature>
<evidence type="ECO:0000256" key="6">
    <source>
        <dbReference type="SAM" id="Phobius"/>
    </source>
</evidence>
<evidence type="ECO:0000313" key="9">
    <source>
        <dbReference type="Proteomes" id="UP000799424"/>
    </source>
</evidence>
<feature type="transmembrane region" description="Helical" evidence="6">
    <location>
        <begin position="233"/>
        <end position="253"/>
    </location>
</feature>
<protein>
    <submittedName>
        <fullName evidence="8">PIG-P-domain-containing protein</fullName>
    </submittedName>
</protein>
<keyword evidence="2 6" id="KW-0812">Transmembrane</keyword>
<dbReference type="GO" id="GO:0005783">
    <property type="term" value="C:endoplasmic reticulum"/>
    <property type="evidence" value="ECO:0007669"/>
    <property type="project" value="TreeGrafter"/>
</dbReference>
<evidence type="ECO:0000256" key="3">
    <source>
        <dbReference type="ARBA" id="ARBA00022989"/>
    </source>
</evidence>
<keyword evidence="4 6" id="KW-0472">Membrane</keyword>
<dbReference type="InterPro" id="IPR013717">
    <property type="entry name" value="PIG-P"/>
</dbReference>
<gene>
    <name evidence="8" type="ORF">CC86DRAFT_61804</name>
</gene>
<dbReference type="Pfam" id="PF08510">
    <property type="entry name" value="PIG-P"/>
    <property type="match status" value="1"/>
</dbReference>
<keyword evidence="3 6" id="KW-1133">Transmembrane helix</keyword>
<dbReference type="OrthoDB" id="690928at2759"/>
<reference evidence="8" key="1">
    <citation type="journal article" date="2020" name="Stud. Mycol.">
        <title>101 Dothideomycetes genomes: a test case for predicting lifestyles and emergence of pathogens.</title>
        <authorList>
            <person name="Haridas S."/>
            <person name="Albert R."/>
            <person name="Binder M."/>
            <person name="Bloem J."/>
            <person name="Labutti K."/>
            <person name="Salamov A."/>
            <person name="Andreopoulos B."/>
            <person name="Baker S."/>
            <person name="Barry K."/>
            <person name="Bills G."/>
            <person name="Bluhm B."/>
            <person name="Cannon C."/>
            <person name="Castanera R."/>
            <person name="Culley D."/>
            <person name="Daum C."/>
            <person name="Ezra D."/>
            <person name="Gonzalez J."/>
            <person name="Henrissat B."/>
            <person name="Kuo A."/>
            <person name="Liang C."/>
            <person name="Lipzen A."/>
            <person name="Lutzoni F."/>
            <person name="Magnuson J."/>
            <person name="Mondo S."/>
            <person name="Nolan M."/>
            <person name="Ohm R."/>
            <person name="Pangilinan J."/>
            <person name="Park H.-J."/>
            <person name="Ramirez L."/>
            <person name="Alfaro M."/>
            <person name="Sun H."/>
            <person name="Tritt A."/>
            <person name="Yoshinaga Y."/>
            <person name="Zwiers L.-H."/>
            <person name="Turgeon B."/>
            <person name="Goodwin S."/>
            <person name="Spatafora J."/>
            <person name="Crous P."/>
            <person name="Grigoriev I."/>
        </authorList>
    </citation>
    <scope>NUCLEOTIDE SEQUENCE</scope>
    <source>
        <strain evidence="8">CBS 113818</strain>
    </source>
</reference>
<organism evidence="8 9">
    <name type="scientific">Ophiobolus disseminans</name>
    <dbReference type="NCBI Taxonomy" id="1469910"/>
    <lineage>
        <taxon>Eukaryota</taxon>
        <taxon>Fungi</taxon>
        <taxon>Dikarya</taxon>
        <taxon>Ascomycota</taxon>
        <taxon>Pezizomycotina</taxon>
        <taxon>Dothideomycetes</taxon>
        <taxon>Pleosporomycetidae</taxon>
        <taxon>Pleosporales</taxon>
        <taxon>Pleosporineae</taxon>
        <taxon>Phaeosphaeriaceae</taxon>
        <taxon>Ophiobolus</taxon>
    </lineage>
</organism>
<evidence type="ECO:0000256" key="1">
    <source>
        <dbReference type="ARBA" id="ARBA00004141"/>
    </source>
</evidence>
<dbReference type="EMBL" id="MU006231">
    <property type="protein sequence ID" value="KAF2823913.1"/>
    <property type="molecule type" value="Genomic_DNA"/>
</dbReference>
<feature type="compositionally biased region" description="Polar residues" evidence="5">
    <location>
        <begin position="96"/>
        <end position="105"/>
    </location>
</feature>
<dbReference type="PANTHER" id="PTHR46346:SF1">
    <property type="entry name" value="PHOSPHATIDYLINOSITOL N-ACETYLGLUCOSAMINYLTRANSFERASE SUBUNIT P"/>
    <property type="match status" value="1"/>
</dbReference>
<evidence type="ECO:0000259" key="7">
    <source>
        <dbReference type="Pfam" id="PF08510"/>
    </source>
</evidence>
<feature type="compositionally biased region" description="Acidic residues" evidence="5">
    <location>
        <begin position="76"/>
        <end position="86"/>
    </location>
</feature>
<feature type="compositionally biased region" description="Low complexity" evidence="5">
    <location>
        <begin position="160"/>
        <end position="177"/>
    </location>
</feature>
<evidence type="ECO:0000256" key="2">
    <source>
        <dbReference type="ARBA" id="ARBA00022692"/>
    </source>
</evidence>
<dbReference type="GO" id="GO:0016020">
    <property type="term" value="C:membrane"/>
    <property type="evidence" value="ECO:0007669"/>
    <property type="project" value="UniProtKB-SubCell"/>
</dbReference>
<accession>A0A6A6ZSW8</accession>
<evidence type="ECO:0000313" key="8">
    <source>
        <dbReference type="EMBL" id="KAF2823913.1"/>
    </source>
</evidence>
<dbReference type="InterPro" id="IPR052263">
    <property type="entry name" value="GPI_Anchor_Biosynth"/>
</dbReference>
<evidence type="ECO:0000256" key="4">
    <source>
        <dbReference type="ARBA" id="ARBA00023136"/>
    </source>
</evidence>
<sequence length="361" mass="39950">MPPKSRGKPILPGLQSKSTPDLTTLRSFQHVGIQDPSVPTWQQADIKSSNDVRLEAVDVDNDEDEEEDALGREEPESSDTEEEEEDRPPTHRPLYTSRSHSQVPRQMASQLFPPFYNRPPIPLPPSPSLTSLLRPSFASRPTTPDSSDIDLPGGLKAPKTATSTRASSTSNLANSARHAPTVPRAAPKVPTYEYYGFALYLGSSAAFLMYILWAYVPAPMLHQMGIYYYPNRWWALAIPCWLIALIVYIYVALASYNTGHLTLPLNSIENLVDQTAQVAVVDRHTGKIMRDQALLTDSLHEKDKEKDAGANATPSHRGSFPAHQFLSSDDVEWKEFWSTGTDAVMDVPIGGVCEILYGSES</sequence>
<feature type="region of interest" description="Disordered" evidence="5">
    <location>
        <begin position="1"/>
        <end position="105"/>
    </location>
</feature>
<comment type="subcellular location">
    <subcellularLocation>
        <location evidence="1">Membrane</location>
        <topology evidence="1">Multi-pass membrane protein</topology>
    </subcellularLocation>
</comment>
<name>A0A6A6ZSW8_9PLEO</name>
<keyword evidence="9" id="KW-1185">Reference proteome</keyword>
<feature type="compositionally biased region" description="Polar residues" evidence="5">
    <location>
        <begin position="15"/>
        <end position="27"/>
    </location>
</feature>
<feature type="transmembrane region" description="Helical" evidence="6">
    <location>
        <begin position="194"/>
        <end position="213"/>
    </location>
</feature>
<dbReference type="GO" id="GO:0006506">
    <property type="term" value="P:GPI anchor biosynthetic process"/>
    <property type="evidence" value="ECO:0007669"/>
    <property type="project" value="TreeGrafter"/>
</dbReference>
<feature type="region of interest" description="Disordered" evidence="5">
    <location>
        <begin position="126"/>
        <end position="180"/>
    </location>
</feature>
<dbReference type="AlphaFoldDB" id="A0A6A6ZSW8"/>
<dbReference type="PANTHER" id="PTHR46346">
    <property type="entry name" value="PHOSPHATIDYLINOSITOL N-ACETYLGLUCOSAMINYLTRANSFERASE SUBUNIT P"/>
    <property type="match status" value="1"/>
</dbReference>
<dbReference type="Proteomes" id="UP000799424">
    <property type="component" value="Unassembled WGS sequence"/>
</dbReference>
<evidence type="ECO:0000256" key="5">
    <source>
        <dbReference type="SAM" id="MobiDB-lite"/>
    </source>
</evidence>